<dbReference type="PANTHER" id="PTHR13285:SF18">
    <property type="entry name" value="PROTEIN-CYSTEINE N-PALMITOYLTRANSFERASE RASP"/>
    <property type="match status" value="1"/>
</dbReference>
<dbReference type="PIRSF" id="PIRSF016636">
    <property type="entry name" value="AlgI_DltB"/>
    <property type="match status" value="1"/>
</dbReference>
<feature type="transmembrane region" description="Helical" evidence="8">
    <location>
        <begin position="46"/>
        <end position="65"/>
    </location>
</feature>
<evidence type="ECO:0000256" key="1">
    <source>
        <dbReference type="ARBA" id="ARBA00004651"/>
    </source>
</evidence>
<dbReference type="PANTHER" id="PTHR13285">
    <property type="entry name" value="ACYLTRANSFERASE"/>
    <property type="match status" value="1"/>
</dbReference>
<dbReference type="GO" id="GO:0016746">
    <property type="term" value="F:acyltransferase activity"/>
    <property type="evidence" value="ECO:0007669"/>
    <property type="project" value="UniProtKB-KW"/>
</dbReference>
<keyword evidence="3 7" id="KW-1003">Cell membrane</keyword>
<dbReference type="Proteomes" id="UP000315343">
    <property type="component" value="Unassembled WGS sequence"/>
</dbReference>
<comment type="subcellular location">
    <subcellularLocation>
        <location evidence="1">Cell membrane</location>
        <topology evidence="1">Multi-pass membrane protein</topology>
    </subcellularLocation>
</comment>
<dbReference type="GO" id="GO:0005886">
    <property type="term" value="C:plasma membrane"/>
    <property type="evidence" value="ECO:0007669"/>
    <property type="project" value="UniProtKB-SubCell"/>
</dbReference>
<reference evidence="9 10" key="1">
    <citation type="submission" date="2019-07" db="EMBL/GenBank/DDBJ databases">
        <title>Genomic Encyclopedia of Type Strains, Phase I: the one thousand microbial genomes (KMG-I) project.</title>
        <authorList>
            <person name="Kyrpides N."/>
        </authorList>
    </citation>
    <scope>NUCLEOTIDE SEQUENCE [LARGE SCALE GENOMIC DNA]</scope>
    <source>
        <strain evidence="9 10">DSM 13558</strain>
    </source>
</reference>
<evidence type="ECO:0000256" key="5">
    <source>
        <dbReference type="ARBA" id="ARBA00022989"/>
    </source>
</evidence>
<dbReference type="RefSeq" id="WP_145079719.1">
    <property type="nucleotide sequence ID" value="NZ_JAYFNS010000013.1"/>
</dbReference>
<accession>A0A562JJS9</accession>
<dbReference type="InterPro" id="IPR028362">
    <property type="entry name" value="AlgI"/>
</dbReference>
<evidence type="ECO:0000313" key="9">
    <source>
        <dbReference type="EMBL" id="TWH83436.1"/>
    </source>
</evidence>
<dbReference type="OrthoDB" id="9805788at2"/>
<evidence type="ECO:0000256" key="6">
    <source>
        <dbReference type="ARBA" id="ARBA00023136"/>
    </source>
</evidence>
<comment type="caution">
    <text evidence="9">The sequence shown here is derived from an EMBL/GenBank/DDBJ whole genome shotgun (WGS) entry which is preliminary data.</text>
</comment>
<proteinExistence type="inferred from homology"/>
<comment type="similarity">
    <text evidence="2 7">Belongs to the membrane-bound acyltransferase family.</text>
</comment>
<feature type="transmembrane region" description="Helical" evidence="8">
    <location>
        <begin position="221"/>
        <end position="239"/>
    </location>
</feature>
<dbReference type="InterPro" id="IPR024194">
    <property type="entry name" value="Ac/AlaTfrase_AlgI/DltB"/>
</dbReference>
<evidence type="ECO:0000256" key="4">
    <source>
        <dbReference type="ARBA" id="ARBA00022692"/>
    </source>
</evidence>
<dbReference type="InterPro" id="IPR051085">
    <property type="entry name" value="MB_O-acyltransferase"/>
</dbReference>
<keyword evidence="4 8" id="KW-0812">Transmembrane</keyword>
<dbReference type="PIRSF" id="PIRSF500217">
    <property type="entry name" value="AlgI"/>
    <property type="match status" value="1"/>
</dbReference>
<keyword evidence="10" id="KW-1185">Reference proteome</keyword>
<evidence type="ECO:0000256" key="3">
    <source>
        <dbReference type="ARBA" id="ARBA00022475"/>
    </source>
</evidence>
<feature type="transmembrane region" description="Helical" evidence="8">
    <location>
        <begin position="400"/>
        <end position="418"/>
    </location>
</feature>
<feature type="transmembrane region" description="Helical" evidence="8">
    <location>
        <begin position="348"/>
        <end position="371"/>
    </location>
</feature>
<dbReference type="GO" id="GO:0042121">
    <property type="term" value="P:alginic acid biosynthetic process"/>
    <property type="evidence" value="ECO:0007669"/>
    <property type="project" value="InterPro"/>
</dbReference>
<keyword evidence="5 8" id="KW-1133">Transmembrane helix</keyword>
<gene>
    <name evidence="9" type="ORF">LY60_00043</name>
</gene>
<dbReference type="EMBL" id="VLKH01000001">
    <property type="protein sequence ID" value="TWH83436.1"/>
    <property type="molecule type" value="Genomic_DNA"/>
</dbReference>
<feature type="transmembrane region" description="Helical" evidence="8">
    <location>
        <begin position="7"/>
        <end position="26"/>
    </location>
</feature>
<feature type="transmembrane region" description="Helical" evidence="8">
    <location>
        <begin position="116"/>
        <end position="138"/>
    </location>
</feature>
<name>A0A562JJS9_9FIRM</name>
<feature type="transmembrane region" description="Helical" evidence="8">
    <location>
        <begin position="439"/>
        <end position="461"/>
    </location>
</feature>
<keyword evidence="7 9" id="KW-0808">Transferase</keyword>
<evidence type="ECO:0000256" key="7">
    <source>
        <dbReference type="PIRNR" id="PIRNR016636"/>
    </source>
</evidence>
<sequence length="469" mass="55094">MVFSSLVFLYLFFPINLIFYFISKNYTYRNIVLLSFSLFFYAWGEPFFIIALLLSGIINYSFALLIDKYKGTYKSKVFLWTAIIIDLSMIGIFKYYNFFVNNINFVFNTNIGLSSIGLPIGISFYTFQIISYVIDVYRQDVPAQKKFYKLLLYMSLYHQLIAGPIVRYIDVANEIDYRVITPSSFSYGINRFIIGLLKKVIIANTAGQIATAFLDSNLDQLSVLGAWLGIIMYTIQIYFDFSGYSDMAIGLGRMFGFTYKENFNYPYIANSVQDFWRRWHISLSSFFKDYVYIPLGGNRKHFVRNVIIVWMLTGLWHGASWNFIVWGLYYGIFLLLERKLLYRVLDKIPSVLSHIYLILIVIIGWVFFYYIDITKGLKFMSIMFGYGNHPLYDIKFEIEFLNNVIFLMFAAFASTPIFKIIYRKLNELIVINNYKPSKLIFIFFNATILIVSTILLIGQTYNPFLYFRF</sequence>
<organism evidence="9 10">
    <name type="scientific">Sedimentibacter saalensis</name>
    <dbReference type="NCBI Taxonomy" id="130788"/>
    <lineage>
        <taxon>Bacteria</taxon>
        <taxon>Bacillati</taxon>
        <taxon>Bacillota</taxon>
        <taxon>Tissierellia</taxon>
        <taxon>Sedimentibacter</taxon>
    </lineage>
</organism>
<keyword evidence="7" id="KW-0012">Acyltransferase</keyword>
<dbReference type="AlphaFoldDB" id="A0A562JJS9"/>
<evidence type="ECO:0000313" key="10">
    <source>
        <dbReference type="Proteomes" id="UP000315343"/>
    </source>
</evidence>
<evidence type="ECO:0000256" key="2">
    <source>
        <dbReference type="ARBA" id="ARBA00010323"/>
    </source>
</evidence>
<feature type="transmembrane region" description="Helical" evidence="8">
    <location>
        <begin position="150"/>
        <end position="169"/>
    </location>
</feature>
<feature type="transmembrane region" description="Helical" evidence="8">
    <location>
        <begin position="307"/>
        <end position="336"/>
    </location>
</feature>
<feature type="transmembrane region" description="Helical" evidence="8">
    <location>
        <begin position="77"/>
        <end position="96"/>
    </location>
</feature>
<keyword evidence="6 7" id="KW-0472">Membrane</keyword>
<dbReference type="InterPro" id="IPR004299">
    <property type="entry name" value="MBOAT_fam"/>
</dbReference>
<protein>
    <submittedName>
        <fullName evidence="9">Alginate O-acetyltransferase complex protein AlgI</fullName>
    </submittedName>
</protein>
<feature type="transmembrane region" description="Helical" evidence="8">
    <location>
        <begin position="189"/>
        <end position="214"/>
    </location>
</feature>
<dbReference type="Pfam" id="PF03062">
    <property type="entry name" value="MBOAT"/>
    <property type="match status" value="1"/>
</dbReference>
<evidence type="ECO:0000256" key="8">
    <source>
        <dbReference type="SAM" id="Phobius"/>
    </source>
</evidence>